<dbReference type="InterPro" id="IPR048367">
    <property type="entry name" value="TNP-like_RNaseH_C"/>
</dbReference>
<keyword evidence="6" id="KW-1185">Reference proteome</keyword>
<gene>
    <name evidence="5" type="ORF">ALC57_16799</name>
</gene>
<evidence type="ECO:0000259" key="3">
    <source>
        <dbReference type="Pfam" id="PF21788"/>
    </source>
</evidence>
<name>A0A151IUG1_9HYME</name>
<dbReference type="PANTHER" id="PTHR47577">
    <property type="entry name" value="THAP DOMAIN-CONTAINING PROTEIN 6"/>
    <property type="match status" value="1"/>
</dbReference>
<feature type="domain" description="THAP9-like helix-turn-helix" evidence="1">
    <location>
        <begin position="5"/>
        <end position="55"/>
    </location>
</feature>
<feature type="domain" description="Transposable element P transposase-like RNase H C-terminal" evidence="4">
    <location>
        <begin position="416"/>
        <end position="450"/>
    </location>
</feature>
<protein>
    <submittedName>
        <fullName evidence="5">THAP domain-containing protein 9</fullName>
    </submittedName>
</protein>
<dbReference type="Proteomes" id="UP000078492">
    <property type="component" value="Unassembled WGS sequence"/>
</dbReference>
<evidence type="ECO:0000259" key="4">
    <source>
        <dbReference type="Pfam" id="PF21789"/>
    </source>
</evidence>
<evidence type="ECO:0000259" key="1">
    <source>
        <dbReference type="Pfam" id="PF12017"/>
    </source>
</evidence>
<dbReference type="Pfam" id="PF21788">
    <property type="entry name" value="TNP-like_GBD"/>
    <property type="match status" value="1"/>
</dbReference>
<feature type="domain" description="Transposable element P transposase-like GTP-binding insertion" evidence="3">
    <location>
        <begin position="224"/>
        <end position="340"/>
    </location>
</feature>
<dbReference type="InterPro" id="IPR048366">
    <property type="entry name" value="TNP-like_GBD"/>
</dbReference>
<feature type="domain" description="Transposable element P transposase-like RNase H" evidence="2">
    <location>
        <begin position="62"/>
        <end position="197"/>
    </location>
</feature>
<dbReference type="Pfam" id="PF21787">
    <property type="entry name" value="TNP-like_RNaseH_N"/>
    <property type="match status" value="1"/>
</dbReference>
<dbReference type="EMBL" id="KQ980960">
    <property type="protein sequence ID" value="KYN11050.1"/>
    <property type="molecule type" value="Genomic_DNA"/>
</dbReference>
<dbReference type="PANTHER" id="PTHR47577:SF2">
    <property type="entry name" value="THAP DOMAIN CONTAINING 9"/>
    <property type="match status" value="1"/>
</dbReference>
<dbReference type="InterPro" id="IPR021896">
    <property type="entry name" value="THAP9-like_HTH"/>
</dbReference>
<dbReference type="InterPro" id="IPR048365">
    <property type="entry name" value="TNP-like_RNaseH_N"/>
</dbReference>
<organism evidence="5 6">
    <name type="scientific">Trachymyrmex cornetzi</name>
    <dbReference type="NCBI Taxonomy" id="471704"/>
    <lineage>
        <taxon>Eukaryota</taxon>
        <taxon>Metazoa</taxon>
        <taxon>Ecdysozoa</taxon>
        <taxon>Arthropoda</taxon>
        <taxon>Hexapoda</taxon>
        <taxon>Insecta</taxon>
        <taxon>Pterygota</taxon>
        <taxon>Neoptera</taxon>
        <taxon>Endopterygota</taxon>
        <taxon>Hymenoptera</taxon>
        <taxon>Apocrita</taxon>
        <taxon>Aculeata</taxon>
        <taxon>Formicoidea</taxon>
        <taxon>Formicidae</taxon>
        <taxon>Myrmicinae</taxon>
        <taxon>Trachymyrmex</taxon>
    </lineage>
</organism>
<dbReference type="Pfam" id="PF12017">
    <property type="entry name" value="Tnp_P_element"/>
    <property type="match status" value="1"/>
</dbReference>
<proteinExistence type="predicted"/>
<sequence>MEMFKKCLTNKITPEYSTELKKFACTLLFYSTPAYKFIRESFNNTLPHPQTVRRWFSKVNFSPGINKSILINIKNMIESERSKDKELQFGMQVDEMSLKKEIEFKHGEWYGLVDIGGSNNTDKSEDASYALVFMLVCLNGHFKIPIAYYFVRSLSGEARANILKELLITLHENGISDVRSITFDGAATNSAMVSYLGANIKSINEDCFFEHPGTQEPVYVPDACHALKLVRNTFHKFLIYDRENNVIRWSHLLNLVEIQEREEFHPATKIRRRHVCFQNEKMKVKLAAQVLSESVAKALLYMEKRLPNQFSGASSTSIFCQTFNDCFDILNSRRPCGKNVFQKAITRENIVELEKKVFDFIEYIKSLRILEGNTIKPILESSRKIGFLGIIVGMQSVLKISNYLFTNNLITYVLTYKFSQDHLETFFSSIRKMGGFCNNPTCYQFKSSYKKLVSHVNDINVSNANCIPQDDTSILQIKKQKEEMDLQNLLNAACDHDYDGMKGWAWNEYRLDIVTYIAGFIVKTLQKTNHCKMCLDTLQSKEKKCELINLKNRKFNKFNDERHISGLIFPSEDVIIVCKIAEQVLRNTNNVFAKNKILDFLIITARKQILPLHLFKQLDLAVSKRVLSDHKFELINQILKKYFTIRLQHKSKSLRDTIPRIRTHFNRLVVFKNQ</sequence>
<accession>A0A151IUG1</accession>
<evidence type="ECO:0000313" key="6">
    <source>
        <dbReference type="Proteomes" id="UP000078492"/>
    </source>
</evidence>
<reference evidence="5 6" key="1">
    <citation type="submission" date="2015-09" db="EMBL/GenBank/DDBJ databases">
        <title>Trachymyrmex cornetzi WGS genome.</title>
        <authorList>
            <person name="Nygaard S."/>
            <person name="Hu H."/>
            <person name="Boomsma J."/>
            <person name="Zhang G."/>
        </authorList>
    </citation>
    <scope>NUCLEOTIDE SEQUENCE [LARGE SCALE GENOMIC DNA]</scope>
    <source>
        <strain evidence="5">Tcor2-1</strain>
        <tissue evidence="5">Whole body</tissue>
    </source>
</reference>
<evidence type="ECO:0000259" key="2">
    <source>
        <dbReference type="Pfam" id="PF21787"/>
    </source>
</evidence>
<evidence type="ECO:0000313" key="5">
    <source>
        <dbReference type="EMBL" id="KYN11050.1"/>
    </source>
</evidence>
<dbReference type="Pfam" id="PF21789">
    <property type="entry name" value="TNP-like_RNaseH_C"/>
    <property type="match status" value="1"/>
</dbReference>
<dbReference type="AlphaFoldDB" id="A0A151IUG1"/>